<dbReference type="InterPro" id="IPR029069">
    <property type="entry name" value="HotDog_dom_sf"/>
</dbReference>
<dbReference type="Gene3D" id="3.10.129.10">
    <property type="entry name" value="Hotdog Thioesterase"/>
    <property type="match status" value="1"/>
</dbReference>
<evidence type="ECO:0000313" key="1">
    <source>
        <dbReference type="EMBL" id="XBH22384.1"/>
    </source>
</evidence>
<gene>
    <name evidence="1" type="ORF">V5R04_03950</name>
</gene>
<accession>A0AAU7DWK1</accession>
<dbReference type="Pfam" id="PF14539">
    <property type="entry name" value="DUF4442"/>
    <property type="match status" value="1"/>
</dbReference>
<proteinExistence type="predicted"/>
<sequence>MNQKIGPIKRAFGSPRGLKFAMNIWPPLLFSGIRILEIGPNFSHVHLRLAKSRLTSNYFGTQYGGSLFSMTDAFWVIMIAQNLGPAYTVWDKRAEIEFIAPGRTKVTAQLRLAPEVLAEINERADQGEKVLHWFETDLLNTNGDVVATVRKQVYVRKKSAQ</sequence>
<protein>
    <submittedName>
        <fullName evidence="1">DUF4442 domain-containing protein</fullName>
    </submittedName>
</protein>
<name>A0AAU7DWK1_9MICO</name>
<dbReference type="InterPro" id="IPR027961">
    <property type="entry name" value="DUF4442"/>
</dbReference>
<organism evidence="1">
    <name type="scientific">Jonesiaceae bacterium BS-20</name>
    <dbReference type="NCBI Taxonomy" id="3120821"/>
    <lineage>
        <taxon>Bacteria</taxon>
        <taxon>Bacillati</taxon>
        <taxon>Actinomycetota</taxon>
        <taxon>Actinomycetes</taxon>
        <taxon>Micrococcales</taxon>
        <taxon>Jonesiaceae</taxon>
    </lineage>
</organism>
<dbReference type="AlphaFoldDB" id="A0AAU7DWK1"/>
<dbReference type="EMBL" id="CP146203">
    <property type="protein sequence ID" value="XBH22384.1"/>
    <property type="molecule type" value="Genomic_DNA"/>
</dbReference>
<reference evidence="1" key="1">
    <citation type="submission" date="2024-02" db="EMBL/GenBank/DDBJ databases">
        <title>Tomenella chthoni gen. nov. sp. nov., a member of the family Jonesiaceae isolated from bat guano.</title>
        <authorList>
            <person name="Miller S.L."/>
            <person name="King J."/>
            <person name="Sankaranarayanan K."/>
            <person name="Lawson P.A."/>
        </authorList>
    </citation>
    <scope>NUCLEOTIDE SEQUENCE</scope>
    <source>
        <strain evidence="1">BS-20</strain>
    </source>
</reference>
<dbReference type="SUPFAM" id="SSF54637">
    <property type="entry name" value="Thioesterase/thiol ester dehydrase-isomerase"/>
    <property type="match status" value="1"/>
</dbReference>